<feature type="active site" evidence="5">
    <location>
        <position position="461"/>
    </location>
</feature>
<reference evidence="7 8" key="1">
    <citation type="submission" date="2024-10" db="EMBL/GenBank/DDBJ databases">
        <title>Updated reference genomes for cyclostephanoid diatoms.</title>
        <authorList>
            <person name="Roberts W.R."/>
            <person name="Alverson A.J."/>
        </authorList>
    </citation>
    <scope>NUCLEOTIDE SEQUENCE [LARGE SCALE GENOMIC DNA]</scope>
    <source>
        <strain evidence="7 8">AJA010-31</strain>
    </source>
</reference>
<evidence type="ECO:0000313" key="8">
    <source>
        <dbReference type="Proteomes" id="UP001530400"/>
    </source>
</evidence>
<evidence type="ECO:0000256" key="4">
    <source>
        <dbReference type="ARBA" id="ARBA00022691"/>
    </source>
</evidence>
<feature type="compositionally biased region" description="Basic residues" evidence="6">
    <location>
        <begin position="60"/>
        <end position="69"/>
    </location>
</feature>
<dbReference type="EMBL" id="JALLPJ020000149">
    <property type="protein sequence ID" value="KAL3800920.1"/>
    <property type="molecule type" value="Genomic_DNA"/>
</dbReference>
<dbReference type="InterPro" id="IPR018117">
    <property type="entry name" value="C5_DNA_meth_AS"/>
</dbReference>
<evidence type="ECO:0000256" key="6">
    <source>
        <dbReference type="SAM" id="MobiDB-lite"/>
    </source>
</evidence>
<dbReference type="InterPro" id="IPR050390">
    <property type="entry name" value="C5-Methyltransferase"/>
</dbReference>
<comment type="similarity">
    <text evidence="5">Belongs to the class I-like SAM-binding methyltransferase superfamily. C5-methyltransferase family.</text>
</comment>
<dbReference type="PRINTS" id="PR00105">
    <property type="entry name" value="C5METTRFRASE"/>
</dbReference>
<gene>
    <name evidence="7" type="ORF">ACHAWO_000053</name>
</gene>
<dbReference type="Pfam" id="PF00145">
    <property type="entry name" value="DNA_methylase"/>
    <property type="match status" value="1"/>
</dbReference>
<dbReference type="EC" id="2.1.1.37" evidence="1"/>
<dbReference type="PROSITE" id="PS51679">
    <property type="entry name" value="SAM_MT_C5"/>
    <property type="match status" value="1"/>
</dbReference>
<evidence type="ECO:0000256" key="2">
    <source>
        <dbReference type="ARBA" id="ARBA00022603"/>
    </source>
</evidence>
<keyword evidence="2 5" id="KW-0489">Methyltransferase</keyword>
<dbReference type="InterPro" id="IPR001525">
    <property type="entry name" value="C5_MeTfrase"/>
</dbReference>
<protein>
    <recommendedName>
        <fullName evidence="1">DNA (cytosine-5-)-methyltransferase</fullName>
        <ecNumber evidence="1">2.1.1.37</ecNumber>
    </recommendedName>
</protein>
<dbReference type="Gene3D" id="2.40.50.40">
    <property type="match status" value="1"/>
</dbReference>
<dbReference type="Proteomes" id="UP001530400">
    <property type="component" value="Unassembled WGS sequence"/>
</dbReference>
<feature type="region of interest" description="Disordered" evidence="6">
    <location>
        <begin position="174"/>
        <end position="230"/>
    </location>
</feature>
<feature type="compositionally biased region" description="Acidic residues" evidence="6">
    <location>
        <begin position="88"/>
        <end position="99"/>
    </location>
</feature>
<dbReference type="AlphaFoldDB" id="A0ABD3QKL3"/>
<keyword evidence="4 5" id="KW-0949">S-adenosyl-L-methionine</keyword>
<feature type="compositionally biased region" description="Low complexity" evidence="6">
    <location>
        <begin position="11"/>
        <end position="27"/>
    </location>
</feature>
<dbReference type="GO" id="GO:0003886">
    <property type="term" value="F:DNA (cytosine-5-)-methyltransferase activity"/>
    <property type="evidence" value="ECO:0007669"/>
    <property type="project" value="UniProtKB-EC"/>
</dbReference>
<dbReference type="GO" id="GO:0032259">
    <property type="term" value="P:methylation"/>
    <property type="evidence" value="ECO:0007669"/>
    <property type="project" value="UniProtKB-KW"/>
</dbReference>
<dbReference type="PANTHER" id="PTHR10629">
    <property type="entry name" value="CYTOSINE-SPECIFIC METHYLTRANSFERASE"/>
    <property type="match status" value="1"/>
</dbReference>
<feature type="compositionally biased region" description="Acidic residues" evidence="6">
    <location>
        <begin position="207"/>
        <end position="224"/>
    </location>
</feature>
<evidence type="ECO:0000313" key="7">
    <source>
        <dbReference type="EMBL" id="KAL3800920.1"/>
    </source>
</evidence>
<keyword evidence="8" id="KW-1185">Reference proteome</keyword>
<dbReference type="PANTHER" id="PTHR10629:SF52">
    <property type="entry name" value="DNA (CYTOSINE-5)-METHYLTRANSFERASE 1"/>
    <property type="match status" value="1"/>
</dbReference>
<evidence type="ECO:0000256" key="3">
    <source>
        <dbReference type="ARBA" id="ARBA00022679"/>
    </source>
</evidence>
<proteinExistence type="inferred from homology"/>
<name>A0ABD3QKL3_9STRA</name>
<evidence type="ECO:0000256" key="5">
    <source>
        <dbReference type="PROSITE-ProRule" id="PRU01016"/>
    </source>
</evidence>
<evidence type="ECO:0000256" key="1">
    <source>
        <dbReference type="ARBA" id="ARBA00011975"/>
    </source>
</evidence>
<dbReference type="Gene3D" id="3.40.50.150">
    <property type="entry name" value="Vaccinia Virus protein VP39"/>
    <property type="match status" value="2"/>
</dbReference>
<dbReference type="PROSITE" id="PS00094">
    <property type="entry name" value="C5_MTASE_1"/>
    <property type="match status" value="1"/>
</dbReference>
<feature type="compositionally biased region" description="Basic and acidic residues" evidence="6">
    <location>
        <begin position="191"/>
        <end position="206"/>
    </location>
</feature>
<dbReference type="InterPro" id="IPR029063">
    <property type="entry name" value="SAM-dependent_MTases_sf"/>
</dbReference>
<organism evidence="7 8">
    <name type="scientific">Cyclotella atomus</name>
    <dbReference type="NCBI Taxonomy" id="382360"/>
    <lineage>
        <taxon>Eukaryota</taxon>
        <taxon>Sar</taxon>
        <taxon>Stramenopiles</taxon>
        <taxon>Ochrophyta</taxon>
        <taxon>Bacillariophyta</taxon>
        <taxon>Coscinodiscophyceae</taxon>
        <taxon>Thalassiosirophycidae</taxon>
        <taxon>Stephanodiscales</taxon>
        <taxon>Stephanodiscaceae</taxon>
        <taxon>Cyclotella</taxon>
    </lineage>
</organism>
<feature type="region of interest" description="Disordered" evidence="6">
    <location>
        <begin position="1"/>
        <end position="103"/>
    </location>
</feature>
<sequence length="698" mass="78124">MADEEEPSDTLSLPEPSSQPKPEQQPEILPSTQPSPVIDLTSDDDAPSPPADITPERPPKRSRSSRRSVPHRDNKASKSSGVARKTDNDEDEAGDVPEYEAEHINGYFEVDEILDRKTSKYSSKDGVRQVVEYFVSWKIPQDYTGPADYYNPSWLVAECLNQHSLAQAFKKFPMAADPERRSSSETECTDVELKTPESEDLVLKEEDFSDDDDDDDDESEDEGVEVVGSDELQELELGADVNVVDEKDPDVSHLENSDYESPGTVELVINRCTYRVGQSFFSGPDESYVYTISMIQPVPKKATCLKYMRMSKTFVCPEGEEESYVLVSEEFVIDLASLTLPCRLPFKRFDMRYEQDDENQRDFAYYNETGKILHHPMGRPAVLDLFSGAGGMSLGLEKYFNVKWVVDNDHLAAATLRANKTNSGMQIYTEDLKTFLKKSFQGNPCYPKAGQVDHIHASPPCKGFSRANRNGGKNDMLNNKQTLLFMKAIVLFRPKTVSFENVPGLVLDDFKGYLKSVVNSLLHMKYQIRVQVLSSEKYGDPQKRRRLILLAARNDCKLPDMPEPTHGVGLHPIVTSKDVLQKFERDSPTKSSSCGALCIGDTVVYNHIIPKHKPAADEYALIEGEPSRTVLARSRPHVHYNGERFISVREAACLQSFPITYRFYGSLASQLSQVGNAVPLKLSTAIARSVAVVHGCAV</sequence>
<dbReference type="SUPFAM" id="SSF53335">
    <property type="entry name" value="S-adenosyl-L-methionine-dependent methyltransferases"/>
    <property type="match status" value="1"/>
</dbReference>
<keyword evidence="3 5" id="KW-0808">Transferase</keyword>
<comment type="caution">
    <text evidence="7">The sequence shown here is derived from an EMBL/GenBank/DDBJ whole genome shotgun (WGS) entry which is preliminary data.</text>
</comment>
<accession>A0ABD3QKL3</accession>